<name>A0A1F7IW77_9BACT</name>
<keyword evidence="6" id="KW-0234">DNA repair</keyword>
<dbReference type="GO" id="GO:0005737">
    <property type="term" value="C:cytoplasm"/>
    <property type="evidence" value="ECO:0007669"/>
    <property type="project" value="UniProtKB-SubCell"/>
</dbReference>
<keyword evidence="5 6" id="KW-0238">DNA-binding</keyword>
<dbReference type="PANTHER" id="PTHR32182">
    <property type="entry name" value="DNA REPLICATION AND REPAIR PROTEIN RECF"/>
    <property type="match status" value="1"/>
</dbReference>
<feature type="binding site" evidence="6">
    <location>
        <begin position="30"/>
        <end position="37"/>
    </location>
    <ligand>
        <name>ATP</name>
        <dbReference type="ChEBI" id="CHEBI:30616"/>
    </ligand>
</feature>
<dbReference type="InterPro" id="IPR038729">
    <property type="entry name" value="Rad50/SbcC_AAA"/>
</dbReference>
<comment type="subcellular location">
    <subcellularLocation>
        <location evidence="6">Cytoplasm</location>
    </subcellularLocation>
</comment>
<dbReference type="NCBIfam" id="TIGR00611">
    <property type="entry name" value="recf"/>
    <property type="match status" value="1"/>
</dbReference>
<dbReference type="InterPro" id="IPR042174">
    <property type="entry name" value="RecF_2"/>
</dbReference>
<dbReference type="PROSITE" id="PS00617">
    <property type="entry name" value="RECF_1"/>
    <property type="match status" value="1"/>
</dbReference>
<evidence type="ECO:0000313" key="8">
    <source>
        <dbReference type="EMBL" id="OGK47622.1"/>
    </source>
</evidence>
<dbReference type="SUPFAM" id="SSF52540">
    <property type="entry name" value="P-loop containing nucleoside triphosphate hydrolases"/>
    <property type="match status" value="1"/>
</dbReference>
<dbReference type="GO" id="GO:0009432">
    <property type="term" value="P:SOS response"/>
    <property type="evidence" value="ECO:0007669"/>
    <property type="project" value="UniProtKB-UniRule"/>
</dbReference>
<dbReference type="GO" id="GO:0006260">
    <property type="term" value="P:DNA replication"/>
    <property type="evidence" value="ECO:0007669"/>
    <property type="project" value="UniProtKB-UniRule"/>
</dbReference>
<dbReference type="EMBL" id="MGAL01000029">
    <property type="protein sequence ID" value="OGK47622.1"/>
    <property type="molecule type" value="Genomic_DNA"/>
</dbReference>
<dbReference type="GO" id="GO:0003697">
    <property type="term" value="F:single-stranded DNA binding"/>
    <property type="evidence" value="ECO:0007669"/>
    <property type="project" value="UniProtKB-UniRule"/>
</dbReference>
<keyword evidence="6" id="KW-0227">DNA damage</keyword>
<evidence type="ECO:0000256" key="3">
    <source>
        <dbReference type="ARBA" id="ARBA00022741"/>
    </source>
</evidence>
<feature type="domain" description="Rad50/SbcC-type AAA" evidence="7">
    <location>
        <begin position="5"/>
        <end position="177"/>
    </location>
</feature>
<evidence type="ECO:0000256" key="1">
    <source>
        <dbReference type="ARBA" id="ARBA00022490"/>
    </source>
</evidence>
<dbReference type="Gene3D" id="1.20.1050.90">
    <property type="entry name" value="RecF/RecN/SMC, N-terminal domain"/>
    <property type="match status" value="1"/>
</dbReference>
<protein>
    <recommendedName>
        <fullName evidence="6">DNA replication and repair protein RecF</fullName>
    </recommendedName>
</protein>
<keyword evidence="1 6" id="KW-0963">Cytoplasm</keyword>
<dbReference type="Proteomes" id="UP000177141">
    <property type="component" value="Unassembled WGS sequence"/>
</dbReference>
<dbReference type="GO" id="GO:0000731">
    <property type="term" value="P:DNA synthesis involved in DNA repair"/>
    <property type="evidence" value="ECO:0007669"/>
    <property type="project" value="TreeGrafter"/>
</dbReference>
<dbReference type="HAMAP" id="MF_00365">
    <property type="entry name" value="RecF"/>
    <property type="match status" value="1"/>
</dbReference>
<proteinExistence type="inferred from homology"/>
<accession>A0A1F7IW77</accession>
<keyword evidence="3 6" id="KW-0547">Nucleotide-binding</keyword>
<dbReference type="Pfam" id="PF13476">
    <property type="entry name" value="AAA_23"/>
    <property type="match status" value="1"/>
</dbReference>
<dbReference type="AlphaFoldDB" id="A0A1F7IW77"/>
<gene>
    <name evidence="6" type="primary">recF</name>
    <name evidence="8" type="ORF">A3A93_02940</name>
</gene>
<comment type="caution">
    <text evidence="8">The sequence shown here is derived from an EMBL/GenBank/DDBJ whole genome shotgun (WGS) entry which is preliminary data.</text>
</comment>
<dbReference type="GO" id="GO:0005524">
    <property type="term" value="F:ATP binding"/>
    <property type="evidence" value="ECO:0007669"/>
    <property type="project" value="UniProtKB-UniRule"/>
</dbReference>
<evidence type="ECO:0000256" key="6">
    <source>
        <dbReference type="HAMAP-Rule" id="MF_00365"/>
    </source>
</evidence>
<evidence type="ECO:0000256" key="2">
    <source>
        <dbReference type="ARBA" id="ARBA00022705"/>
    </source>
</evidence>
<evidence type="ECO:0000256" key="4">
    <source>
        <dbReference type="ARBA" id="ARBA00022840"/>
    </source>
</evidence>
<dbReference type="InterPro" id="IPR027417">
    <property type="entry name" value="P-loop_NTPase"/>
</dbReference>
<keyword evidence="4 6" id="KW-0067">ATP-binding</keyword>
<comment type="similarity">
    <text evidence="6">Belongs to the RecF family.</text>
</comment>
<organism evidence="8 9">
    <name type="scientific">Candidatus Roizmanbacteria bacterium RIFCSPLOWO2_01_FULL_38_12</name>
    <dbReference type="NCBI Taxonomy" id="1802061"/>
    <lineage>
        <taxon>Bacteria</taxon>
        <taxon>Candidatus Roizmaniibacteriota</taxon>
    </lineage>
</organism>
<dbReference type="Gene3D" id="3.40.50.300">
    <property type="entry name" value="P-loop containing nucleotide triphosphate hydrolases"/>
    <property type="match status" value="1"/>
</dbReference>
<keyword evidence="2 6" id="KW-0235">DNA replication</keyword>
<dbReference type="InterPro" id="IPR018078">
    <property type="entry name" value="DNA-binding_RecF_CS"/>
</dbReference>
<dbReference type="GO" id="GO:0006302">
    <property type="term" value="P:double-strand break repair"/>
    <property type="evidence" value="ECO:0007669"/>
    <property type="project" value="TreeGrafter"/>
</dbReference>
<evidence type="ECO:0000256" key="5">
    <source>
        <dbReference type="ARBA" id="ARBA00023125"/>
    </source>
</evidence>
<keyword evidence="6" id="KW-0742">SOS response</keyword>
<sequence>MLLSKIHLHNFRNFKDSKFDFGSSLTLIVGDNARGKTSLLEGMYTGIHGRGFRESREFELITWHEAQALVEVWIGDREVETIFQVNLQKIEADRVEKTFYVSKSKKSYFQYKRLQTKAVLFSPEQISLITGSPGRRRRYFDEVLTTIDKNYGKHLRNYENALRQRNKILENYIDESELESELEFWDQSIVSDAVYITAKRASYIEYLNKHPQVDGKKFSLDYKKDECTKDRLEEVFSLEKRLRRTTIGPQKDDVVIYLHDGNDKKDIHLYGSRSEQRLAVFWLKLNEIRIIEENYEVSPVLLLDDVFSELDVSNKKLVMRVIEEYQTVITSTDDHLEELARMPEKVIRL</sequence>
<comment type="function">
    <text evidence="6">The RecF protein is involved in DNA metabolism; it is required for DNA replication and normal SOS inducibility. RecF binds preferentially to single-stranded, linear DNA. It also seems to bind ATP.</text>
</comment>
<dbReference type="PANTHER" id="PTHR32182:SF0">
    <property type="entry name" value="DNA REPLICATION AND REPAIR PROTEIN RECF"/>
    <property type="match status" value="1"/>
</dbReference>
<dbReference type="InterPro" id="IPR001238">
    <property type="entry name" value="DNA-binding_RecF"/>
</dbReference>
<dbReference type="STRING" id="1802061.A3A93_02940"/>
<evidence type="ECO:0000259" key="7">
    <source>
        <dbReference type="Pfam" id="PF13476"/>
    </source>
</evidence>
<reference evidence="8 9" key="1">
    <citation type="journal article" date="2016" name="Nat. Commun.">
        <title>Thousands of microbial genomes shed light on interconnected biogeochemical processes in an aquifer system.</title>
        <authorList>
            <person name="Anantharaman K."/>
            <person name="Brown C.T."/>
            <person name="Hug L.A."/>
            <person name="Sharon I."/>
            <person name="Castelle C.J."/>
            <person name="Probst A.J."/>
            <person name="Thomas B.C."/>
            <person name="Singh A."/>
            <person name="Wilkins M.J."/>
            <person name="Karaoz U."/>
            <person name="Brodie E.L."/>
            <person name="Williams K.H."/>
            <person name="Hubbard S.S."/>
            <person name="Banfield J.F."/>
        </authorList>
    </citation>
    <scope>NUCLEOTIDE SEQUENCE [LARGE SCALE GENOMIC DNA]</scope>
</reference>
<evidence type="ECO:0000313" key="9">
    <source>
        <dbReference type="Proteomes" id="UP000177141"/>
    </source>
</evidence>